<dbReference type="Pfam" id="PF00884">
    <property type="entry name" value="Sulfatase"/>
    <property type="match status" value="1"/>
</dbReference>
<keyword evidence="9" id="KW-1185">Reference proteome</keyword>
<dbReference type="Proteomes" id="UP000198901">
    <property type="component" value="Unassembled WGS sequence"/>
</dbReference>
<keyword evidence="3" id="KW-0378">Hydrolase</keyword>
<feature type="chain" id="PRO_5011455757" evidence="6">
    <location>
        <begin position="20"/>
        <end position="457"/>
    </location>
</feature>
<evidence type="ECO:0000256" key="6">
    <source>
        <dbReference type="SAM" id="SignalP"/>
    </source>
</evidence>
<dbReference type="RefSeq" id="WP_093196334.1">
    <property type="nucleotide sequence ID" value="NZ_FNGS01000001.1"/>
</dbReference>
<keyword evidence="6" id="KW-0732">Signal</keyword>
<dbReference type="GO" id="GO:0004065">
    <property type="term" value="F:arylsulfatase activity"/>
    <property type="evidence" value="ECO:0007669"/>
    <property type="project" value="TreeGrafter"/>
</dbReference>
<dbReference type="GO" id="GO:0046872">
    <property type="term" value="F:metal ion binding"/>
    <property type="evidence" value="ECO:0007669"/>
    <property type="project" value="UniProtKB-KW"/>
</dbReference>
<dbReference type="Gene3D" id="3.40.720.10">
    <property type="entry name" value="Alkaline Phosphatase, subunit A"/>
    <property type="match status" value="1"/>
</dbReference>
<evidence type="ECO:0000256" key="3">
    <source>
        <dbReference type="ARBA" id="ARBA00022801"/>
    </source>
</evidence>
<evidence type="ECO:0000256" key="4">
    <source>
        <dbReference type="ARBA" id="ARBA00022837"/>
    </source>
</evidence>
<feature type="signal peptide" evidence="6">
    <location>
        <begin position="1"/>
        <end position="19"/>
    </location>
</feature>
<dbReference type="STRING" id="563176.SAMN04488090_0040"/>
<name>A0A1G9HG48_9BACT</name>
<evidence type="ECO:0000259" key="7">
    <source>
        <dbReference type="Pfam" id="PF00884"/>
    </source>
</evidence>
<proteinExistence type="inferred from homology"/>
<organism evidence="8 9">
    <name type="scientific">Siphonobacter aquaeclarae</name>
    <dbReference type="NCBI Taxonomy" id="563176"/>
    <lineage>
        <taxon>Bacteria</taxon>
        <taxon>Pseudomonadati</taxon>
        <taxon>Bacteroidota</taxon>
        <taxon>Cytophagia</taxon>
        <taxon>Cytophagales</taxon>
        <taxon>Cytophagaceae</taxon>
        <taxon>Siphonobacter</taxon>
    </lineage>
</organism>
<evidence type="ECO:0000313" key="9">
    <source>
        <dbReference type="Proteomes" id="UP000198901"/>
    </source>
</evidence>
<dbReference type="InterPro" id="IPR050738">
    <property type="entry name" value="Sulfatase"/>
</dbReference>
<dbReference type="PROSITE" id="PS00523">
    <property type="entry name" value="SULFATASE_1"/>
    <property type="match status" value="1"/>
</dbReference>
<keyword evidence="2" id="KW-0479">Metal-binding</keyword>
<dbReference type="PANTHER" id="PTHR42693">
    <property type="entry name" value="ARYLSULFATASE FAMILY MEMBER"/>
    <property type="match status" value="1"/>
</dbReference>
<dbReference type="Gene3D" id="3.30.1120.10">
    <property type="match status" value="1"/>
</dbReference>
<dbReference type="InterPro" id="IPR017850">
    <property type="entry name" value="Alkaline_phosphatase_core_sf"/>
</dbReference>
<accession>A0A1G9HG48</accession>
<evidence type="ECO:0000256" key="5">
    <source>
        <dbReference type="SAM" id="MobiDB-lite"/>
    </source>
</evidence>
<evidence type="ECO:0000313" key="8">
    <source>
        <dbReference type="EMBL" id="SDL11885.1"/>
    </source>
</evidence>
<feature type="domain" description="Sulfatase N-terminal" evidence="7">
    <location>
        <begin position="23"/>
        <end position="355"/>
    </location>
</feature>
<evidence type="ECO:0000256" key="2">
    <source>
        <dbReference type="ARBA" id="ARBA00022723"/>
    </source>
</evidence>
<dbReference type="PANTHER" id="PTHR42693:SF27">
    <property type="entry name" value="ARYLSULFATASE B [PRECURSOR]"/>
    <property type="match status" value="1"/>
</dbReference>
<dbReference type="OrthoDB" id="9764377at2"/>
<reference evidence="8 9" key="1">
    <citation type="submission" date="2016-10" db="EMBL/GenBank/DDBJ databases">
        <authorList>
            <person name="de Groot N.N."/>
        </authorList>
    </citation>
    <scope>NUCLEOTIDE SEQUENCE [LARGE SCALE GENOMIC DNA]</scope>
    <source>
        <strain evidence="8 9">DSM 21668</strain>
    </source>
</reference>
<sequence length="457" mass="50325">MRKRVLFCSLLALFSAAHAQKKPNIILIVADDLGWNDVGYHNPAIVSPNLNALAEKGTELRRFYVASICSPTRSGLLTGKYPDRFGIRNEVIRPNRIGGLPLSEQTLANVLDKAGYTRRGAFGKWHLGHSDKRYHPLQRGFTSFYGHYNGAIDYFTHFRNGALDWHRGYEASRDTGYSVALVGNEAAKFIRESAGSPFFAYVAFNGVHAPNQARKQDLLRNGYDPAGTRLEGKSGEGAEYNTADYGQRGRGNTLRQTFSAQVTGLDDAIGTILRAVEDKGIADNTLIWFLSDNGGTPTFGGNNDPLRGVKNTEWEGGVRSTSLIYWKGKIGGGKKVDEVIAFIDVLPTLAAWTGAQIPAGLDGIDARSAIQGKALPDRILFLGREAAVSKRWKLNQGQFFDLQADPSEKKNVAEEYPSEYKTFTEALTSFKKFVQPFSLAAQPAGWRPPENWTIAEP</sequence>
<gene>
    <name evidence="8" type="ORF">SAMN04488090_0040</name>
</gene>
<dbReference type="AlphaFoldDB" id="A0A1G9HG48"/>
<dbReference type="InterPro" id="IPR024607">
    <property type="entry name" value="Sulfatase_CS"/>
</dbReference>
<evidence type="ECO:0000256" key="1">
    <source>
        <dbReference type="ARBA" id="ARBA00008779"/>
    </source>
</evidence>
<comment type="similarity">
    <text evidence="1">Belongs to the sulfatase family.</text>
</comment>
<dbReference type="SUPFAM" id="SSF53649">
    <property type="entry name" value="Alkaline phosphatase-like"/>
    <property type="match status" value="1"/>
</dbReference>
<dbReference type="CDD" id="cd16029">
    <property type="entry name" value="4-S"/>
    <property type="match status" value="1"/>
</dbReference>
<keyword evidence="4" id="KW-0106">Calcium</keyword>
<dbReference type="InterPro" id="IPR000917">
    <property type="entry name" value="Sulfatase_N"/>
</dbReference>
<dbReference type="EMBL" id="FNGS01000001">
    <property type="protein sequence ID" value="SDL11885.1"/>
    <property type="molecule type" value="Genomic_DNA"/>
</dbReference>
<protein>
    <submittedName>
        <fullName evidence="8">Arylsulfatase B</fullName>
    </submittedName>
</protein>
<feature type="region of interest" description="Disordered" evidence="5">
    <location>
        <begin position="222"/>
        <end position="248"/>
    </location>
</feature>